<dbReference type="GO" id="GO:0003984">
    <property type="term" value="F:acetolactate synthase activity"/>
    <property type="evidence" value="ECO:0007669"/>
    <property type="project" value="TreeGrafter"/>
</dbReference>
<accession>A0A0M0BPR9</accession>
<evidence type="ECO:0000313" key="7">
    <source>
        <dbReference type="EMBL" id="KON30365.1"/>
    </source>
</evidence>
<evidence type="ECO:0000313" key="8">
    <source>
        <dbReference type="Proteomes" id="UP000037210"/>
    </source>
</evidence>
<dbReference type="Gene3D" id="3.40.50.970">
    <property type="match status" value="2"/>
</dbReference>
<name>A0A0M0BPR9_9ARCH</name>
<comment type="similarity">
    <text evidence="1 3">Belongs to the TPP enzyme family.</text>
</comment>
<proteinExistence type="inferred from homology"/>
<dbReference type="EMBL" id="LFWZ01000033">
    <property type="protein sequence ID" value="KON30365.1"/>
    <property type="molecule type" value="Genomic_DNA"/>
</dbReference>
<dbReference type="GO" id="GO:0000287">
    <property type="term" value="F:magnesium ion binding"/>
    <property type="evidence" value="ECO:0007669"/>
    <property type="project" value="InterPro"/>
</dbReference>
<dbReference type="CDD" id="cd07035">
    <property type="entry name" value="TPP_PYR_POX_like"/>
    <property type="match status" value="1"/>
</dbReference>
<dbReference type="GO" id="GO:0030976">
    <property type="term" value="F:thiamine pyrophosphate binding"/>
    <property type="evidence" value="ECO:0007669"/>
    <property type="project" value="InterPro"/>
</dbReference>
<dbReference type="InterPro" id="IPR029061">
    <property type="entry name" value="THDP-binding"/>
</dbReference>
<evidence type="ECO:0000259" key="4">
    <source>
        <dbReference type="Pfam" id="PF00205"/>
    </source>
</evidence>
<dbReference type="GO" id="GO:0044272">
    <property type="term" value="P:sulfur compound biosynthetic process"/>
    <property type="evidence" value="ECO:0007669"/>
    <property type="project" value="UniProtKB-ARBA"/>
</dbReference>
<feature type="domain" description="Thiamine pyrophosphate enzyme central" evidence="4">
    <location>
        <begin position="194"/>
        <end position="329"/>
    </location>
</feature>
<dbReference type="InterPro" id="IPR029035">
    <property type="entry name" value="DHS-like_NAD/FAD-binding_dom"/>
</dbReference>
<dbReference type="GO" id="GO:0005948">
    <property type="term" value="C:acetolactate synthase complex"/>
    <property type="evidence" value="ECO:0007669"/>
    <property type="project" value="TreeGrafter"/>
</dbReference>
<dbReference type="GO" id="GO:0009099">
    <property type="term" value="P:L-valine biosynthetic process"/>
    <property type="evidence" value="ECO:0007669"/>
    <property type="project" value="TreeGrafter"/>
</dbReference>
<dbReference type="InterPro" id="IPR011766">
    <property type="entry name" value="TPP_enzyme_TPP-bd"/>
</dbReference>
<gene>
    <name evidence="7" type="ORF">AC482_04010</name>
</gene>
<dbReference type="InterPro" id="IPR012001">
    <property type="entry name" value="Thiamin_PyroP_enz_TPP-bd_dom"/>
</dbReference>
<dbReference type="AlphaFoldDB" id="A0A0M0BPR9"/>
<feature type="domain" description="Thiamine pyrophosphate enzyme N-terminal TPP-binding" evidence="6">
    <location>
        <begin position="4"/>
        <end position="117"/>
    </location>
</feature>
<evidence type="ECO:0000256" key="3">
    <source>
        <dbReference type="RuleBase" id="RU362132"/>
    </source>
</evidence>
<dbReference type="Pfam" id="PF02775">
    <property type="entry name" value="TPP_enzyme_C"/>
    <property type="match status" value="1"/>
</dbReference>
<evidence type="ECO:0000256" key="2">
    <source>
        <dbReference type="ARBA" id="ARBA00023052"/>
    </source>
</evidence>
<dbReference type="FunFam" id="3.40.50.970:FF:000007">
    <property type="entry name" value="Acetolactate synthase"/>
    <property type="match status" value="1"/>
</dbReference>
<dbReference type="InterPro" id="IPR045229">
    <property type="entry name" value="TPP_enz"/>
</dbReference>
<evidence type="ECO:0000259" key="6">
    <source>
        <dbReference type="Pfam" id="PF02776"/>
    </source>
</evidence>
<reference evidence="7 8" key="1">
    <citation type="submission" date="2015-06" db="EMBL/GenBank/DDBJ databases">
        <title>New insights into the roles of widespread benthic archaea in carbon and nitrogen cycling.</title>
        <authorList>
            <person name="Lazar C.S."/>
            <person name="Baker B.J."/>
            <person name="Seitz K.W."/>
            <person name="Hyde A.S."/>
            <person name="Dick G.J."/>
            <person name="Hinrichs K.-U."/>
            <person name="Teske A.P."/>
        </authorList>
    </citation>
    <scope>NUCLEOTIDE SEQUENCE [LARGE SCALE GENOMIC DNA]</scope>
    <source>
        <strain evidence="7">DG-45</strain>
    </source>
</reference>
<comment type="caution">
    <text evidence="7">The sequence shown here is derived from an EMBL/GenBank/DDBJ whole genome shotgun (WGS) entry which is preliminary data.</text>
</comment>
<dbReference type="SUPFAM" id="SSF52518">
    <property type="entry name" value="Thiamin diphosphate-binding fold (THDP-binding)"/>
    <property type="match status" value="2"/>
</dbReference>
<dbReference type="Pfam" id="PF00205">
    <property type="entry name" value="TPP_enzyme_M"/>
    <property type="match status" value="1"/>
</dbReference>
<evidence type="ECO:0000256" key="1">
    <source>
        <dbReference type="ARBA" id="ARBA00007812"/>
    </source>
</evidence>
<dbReference type="PATRIC" id="fig|1685127.3.peg.1114"/>
<dbReference type="Pfam" id="PF02776">
    <property type="entry name" value="TPP_enzyme_N"/>
    <property type="match status" value="1"/>
</dbReference>
<protein>
    <recommendedName>
        <fullName evidence="9">Acetolactate synthase</fullName>
    </recommendedName>
</protein>
<dbReference type="SUPFAM" id="SSF52467">
    <property type="entry name" value="DHS-like NAD/FAD-binding domain"/>
    <property type="match status" value="1"/>
</dbReference>
<keyword evidence="2 3" id="KW-0786">Thiamine pyrophosphate</keyword>
<sequence length="563" mass="61257">MARMTGARAVAQTMREQGVEHFFHVSGGMALLFVEMEEAGIDLVLTRSEKAAAYMADGYSRVSYRPSVCFGQAGPGAINLAAGISEAHWTCTPVIALTGSTEVPHLYKFQYQELDEMPLFEPTTKWNAEILQAERAGEIMRDAFIIATSGSPGPVHINLHYDAANAEADMPTPYGDRAYSLYPAKRSRPDPEDVKAAARVLADARRPVMVAGGGVIVSRAWDEVIKLAEALMIPVATTLDGRGAIPDENPLSIGVVGRYSRATANRIVGEADVVFFIGSRAGGMSTHNWTVPGDEAKVVQLDIEPEHIGRNYRTEASMVCDAKLGLQDLLSTLEAMMAKPVSRGRYLDEVKQARREWDDLCASVMDSDAVPIKPHRVVKEIRDVLGEDDILVADTGQMGAWSGVLYPIVAPGRTYIRASGTLGWSFPAAIGAKFACGDRKVLDVIGDGGIFYHMTELETALRCDRPVVAVVFNNVTLGMLHYSFAWMHGGKALKASDFIDIDYGKVAQAFGCFGARIERPGELNEAMRAAFDSGKPAVIDVMIDRYELSPTAYYRTLPQGRPL</sequence>
<dbReference type="PANTHER" id="PTHR18968">
    <property type="entry name" value="THIAMINE PYROPHOSPHATE ENZYMES"/>
    <property type="match status" value="1"/>
</dbReference>
<feature type="domain" description="Thiamine pyrophosphate enzyme TPP-binding" evidence="5">
    <location>
        <begin position="394"/>
        <end position="541"/>
    </location>
</feature>
<evidence type="ECO:0008006" key="9">
    <source>
        <dbReference type="Google" id="ProtNLM"/>
    </source>
</evidence>
<dbReference type="InterPro" id="IPR012000">
    <property type="entry name" value="Thiamin_PyroP_enz_cen_dom"/>
</dbReference>
<dbReference type="PANTHER" id="PTHR18968:SF13">
    <property type="entry name" value="ACETOLACTATE SYNTHASE CATALYTIC SUBUNIT, MITOCHONDRIAL"/>
    <property type="match status" value="1"/>
</dbReference>
<dbReference type="GO" id="GO:0050660">
    <property type="term" value="F:flavin adenine dinucleotide binding"/>
    <property type="evidence" value="ECO:0007669"/>
    <property type="project" value="TreeGrafter"/>
</dbReference>
<organism evidence="7 8">
    <name type="scientific">miscellaneous Crenarchaeota group-15 archaeon DG-45</name>
    <dbReference type="NCBI Taxonomy" id="1685127"/>
    <lineage>
        <taxon>Archaea</taxon>
        <taxon>Candidatus Bathyarchaeota</taxon>
        <taxon>MCG-15</taxon>
    </lineage>
</organism>
<evidence type="ECO:0000259" key="5">
    <source>
        <dbReference type="Pfam" id="PF02775"/>
    </source>
</evidence>
<dbReference type="CDD" id="cd00568">
    <property type="entry name" value="TPP_enzymes"/>
    <property type="match status" value="1"/>
</dbReference>
<dbReference type="GO" id="GO:0009097">
    <property type="term" value="P:isoleucine biosynthetic process"/>
    <property type="evidence" value="ECO:0007669"/>
    <property type="project" value="TreeGrafter"/>
</dbReference>
<dbReference type="Gene3D" id="3.40.50.1220">
    <property type="entry name" value="TPP-binding domain"/>
    <property type="match status" value="1"/>
</dbReference>
<dbReference type="Proteomes" id="UP000037210">
    <property type="component" value="Unassembled WGS sequence"/>
</dbReference>